<dbReference type="GO" id="GO:0005886">
    <property type="term" value="C:plasma membrane"/>
    <property type="evidence" value="ECO:0007669"/>
    <property type="project" value="UniProtKB-SubCell"/>
</dbReference>
<reference evidence="11 12" key="1">
    <citation type="submission" date="2020-08" db="EMBL/GenBank/DDBJ databases">
        <title>Sequencing the genomes of 1000 actinobacteria strains.</title>
        <authorList>
            <person name="Klenk H.-P."/>
        </authorList>
    </citation>
    <scope>NUCLEOTIDE SEQUENCE [LARGE SCALE GENOMIC DNA]</scope>
    <source>
        <strain evidence="11 12">DSM 23974</strain>
    </source>
</reference>
<dbReference type="InterPro" id="IPR036514">
    <property type="entry name" value="SGNH_hydro_sf"/>
</dbReference>
<feature type="region of interest" description="Disordered" evidence="8">
    <location>
        <begin position="467"/>
        <end position="523"/>
    </location>
</feature>
<dbReference type="AlphaFoldDB" id="A0A7W7M436"/>
<keyword evidence="4 9" id="KW-0812">Transmembrane</keyword>
<evidence type="ECO:0000256" key="4">
    <source>
        <dbReference type="ARBA" id="ARBA00022692"/>
    </source>
</evidence>
<evidence type="ECO:0000313" key="12">
    <source>
        <dbReference type="Proteomes" id="UP000540191"/>
    </source>
</evidence>
<keyword evidence="6 9" id="KW-0472">Membrane</keyword>
<feature type="region of interest" description="Disordered" evidence="8">
    <location>
        <begin position="1"/>
        <end position="26"/>
    </location>
</feature>
<dbReference type="Proteomes" id="UP000540191">
    <property type="component" value="Unassembled WGS sequence"/>
</dbReference>
<dbReference type="GO" id="GO:0009103">
    <property type="term" value="P:lipopolysaccharide biosynthetic process"/>
    <property type="evidence" value="ECO:0007669"/>
    <property type="project" value="TreeGrafter"/>
</dbReference>
<dbReference type="Pfam" id="PF01757">
    <property type="entry name" value="Acyl_transf_3"/>
    <property type="match status" value="1"/>
</dbReference>
<proteinExistence type="predicted"/>
<feature type="transmembrane region" description="Helical" evidence="9">
    <location>
        <begin position="168"/>
        <end position="186"/>
    </location>
</feature>
<dbReference type="PANTHER" id="PTHR23028">
    <property type="entry name" value="ACETYLTRANSFERASE"/>
    <property type="match status" value="1"/>
</dbReference>
<gene>
    <name evidence="11" type="ORF">HDA30_001757</name>
</gene>
<feature type="transmembrane region" description="Helical" evidence="9">
    <location>
        <begin position="302"/>
        <end position="323"/>
    </location>
</feature>
<evidence type="ECO:0000259" key="10">
    <source>
        <dbReference type="Pfam" id="PF01757"/>
    </source>
</evidence>
<evidence type="ECO:0000256" key="7">
    <source>
        <dbReference type="ARBA" id="ARBA00023315"/>
    </source>
</evidence>
<dbReference type="InterPro" id="IPR050879">
    <property type="entry name" value="Acyltransferase_3"/>
</dbReference>
<feature type="transmembrane region" description="Helical" evidence="9">
    <location>
        <begin position="427"/>
        <end position="448"/>
    </location>
</feature>
<dbReference type="PANTHER" id="PTHR23028:SF53">
    <property type="entry name" value="ACYL_TRANSF_3 DOMAIN-CONTAINING PROTEIN"/>
    <property type="match status" value="1"/>
</dbReference>
<evidence type="ECO:0000256" key="6">
    <source>
        <dbReference type="ARBA" id="ARBA00023136"/>
    </source>
</evidence>
<organism evidence="11 12">
    <name type="scientific">Micrococcus cohnii</name>
    <dbReference type="NCBI Taxonomy" id="993416"/>
    <lineage>
        <taxon>Bacteria</taxon>
        <taxon>Bacillati</taxon>
        <taxon>Actinomycetota</taxon>
        <taxon>Actinomycetes</taxon>
        <taxon>Micrococcales</taxon>
        <taxon>Micrococcaceae</taxon>
        <taxon>Micrococcus</taxon>
    </lineage>
</organism>
<feature type="domain" description="Acyltransferase 3" evidence="10">
    <location>
        <begin position="30"/>
        <end position="388"/>
    </location>
</feature>
<feature type="transmembrane region" description="Helical" evidence="9">
    <location>
        <begin position="277"/>
        <end position="296"/>
    </location>
</feature>
<evidence type="ECO:0000256" key="3">
    <source>
        <dbReference type="ARBA" id="ARBA00022679"/>
    </source>
</evidence>
<dbReference type="Gene3D" id="3.40.50.1110">
    <property type="entry name" value="SGNH hydrolase"/>
    <property type="match status" value="1"/>
</dbReference>
<comment type="subcellular location">
    <subcellularLocation>
        <location evidence="1">Cell membrane</location>
        <topology evidence="1">Multi-pass membrane protein</topology>
    </subcellularLocation>
</comment>
<feature type="transmembrane region" description="Helical" evidence="9">
    <location>
        <begin position="58"/>
        <end position="77"/>
    </location>
</feature>
<keyword evidence="3" id="KW-0808">Transferase</keyword>
<accession>A0A7W7M436</accession>
<feature type="transmembrane region" description="Helical" evidence="9">
    <location>
        <begin position="237"/>
        <end position="256"/>
    </location>
</feature>
<keyword evidence="12" id="KW-1185">Reference proteome</keyword>
<feature type="compositionally biased region" description="Low complexity" evidence="8">
    <location>
        <begin position="487"/>
        <end position="520"/>
    </location>
</feature>
<dbReference type="RefSeq" id="WP_184241863.1">
    <property type="nucleotide sequence ID" value="NZ_JACHNA010000001.1"/>
</dbReference>
<dbReference type="InterPro" id="IPR002656">
    <property type="entry name" value="Acyl_transf_3_dom"/>
</dbReference>
<evidence type="ECO:0000256" key="1">
    <source>
        <dbReference type="ARBA" id="ARBA00004651"/>
    </source>
</evidence>
<dbReference type="SUPFAM" id="SSF52266">
    <property type="entry name" value="SGNH hydrolase"/>
    <property type="match status" value="1"/>
</dbReference>
<sequence length="702" mass="74725">MTRTAPAAAPSTNGSPRRGTRVSPGPGRVPALDGLRGVAVLAVLAFHAWPVLFPGGFVGVDMFFVLSGFLITTGLVRRIDAGKGVGFGGFWMRRIRRLVPALVVALVGSTALAWLAFAEFPSGLRREWLGALTYSSNWLMIVDGNDYFNAATPPMFEHLWSLAIEEQFYVVWPPLILGLLLLLWPRGGTATAGRRVDMLRVGLVLLLAVASAVGMAIGQISGAPTTRMYFGTDTHAFGLLFGAAVSIWLAHVVHPAHPPAAAAGTTGTLTAPRSGPLRTLLVWAAFAVLVASFFVVDGTAPYVYLGVLAGLSALVAGLVFHVVQGDRQDAFSRAMSGRVLGWWGRRSYAAYLWHWPLLVIMRVLVPNDAAEWVEPLAAGGVLVLTALIAEASSRWIEEPILHRGFREAFSDWGRAVRRAWSTGAGKAAVAVGALLLVIVPVAAGAALLRSPSETKLQQEIAAAEDALRQAQAEQSTQATPRADAADPESSSGSSGAQGSDAAAPAEPSGAAAQATEQGTGDESIVTPTFSKEELTTTLPASTLGEQVTLVGDSVALSAAPALLEQLPGLHMEAEVGHQLRDAATQLEELEKKDQLRHVTVIALGANGATRDEDWDRILETLGEDRLLVVVLPHGPTEWIPQVQEQMRKVAAEHPDQVVVADWDDAAQYVDEFAPDKVHPRGNGQKIFAQLVRVTIEERLGVE</sequence>
<comment type="caution">
    <text evidence="11">The sequence shown here is derived from an EMBL/GenBank/DDBJ whole genome shotgun (WGS) entry which is preliminary data.</text>
</comment>
<keyword evidence="2" id="KW-1003">Cell membrane</keyword>
<evidence type="ECO:0000256" key="5">
    <source>
        <dbReference type="ARBA" id="ARBA00022989"/>
    </source>
</evidence>
<evidence type="ECO:0000256" key="9">
    <source>
        <dbReference type="SAM" id="Phobius"/>
    </source>
</evidence>
<keyword evidence="5 9" id="KW-1133">Transmembrane helix</keyword>
<keyword evidence="7" id="KW-0012">Acyltransferase</keyword>
<name>A0A7W7M436_9MICC</name>
<evidence type="ECO:0000256" key="8">
    <source>
        <dbReference type="SAM" id="MobiDB-lite"/>
    </source>
</evidence>
<feature type="transmembrane region" description="Helical" evidence="9">
    <location>
        <begin position="198"/>
        <end position="217"/>
    </location>
</feature>
<protein>
    <submittedName>
        <fullName evidence="11">Peptidoglycan/LPS O-acetylase OafA/YrhL</fullName>
    </submittedName>
</protein>
<dbReference type="EMBL" id="JACHNA010000001">
    <property type="protein sequence ID" value="MBB4736249.1"/>
    <property type="molecule type" value="Genomic_DNA"/>
</dbReference>
<evidence type="ECO:0000256" key="2">
    <source>
        <dbReference type="ARBA" id="ARBA00022475"/>
    </source>
</evidence>
<evidence type="ECO:0000313" key="11">
    <source>
        <dbReference type="EMBL" id="MBB4736249.1"/>
    </source>
</evidence>
<dbReference type="GO" id="GO:0016747">
    <property type="term" value="F:acyltransferase activity, transferring groups other than amino-acyl groups"/>
    <property type="evidence" value="ECO:0007669"/>
    <property type="project" value="InterPro"/>
</dbReference>
<feature type="transmembrane region" description="Helical" evidence="9">
    <location>
        <begin position="98"/>
        <end position="117"/>
    </location>
</feature>